<keyword evidence="3" id="KW-0648">Protein biosynthesis</keyword>
<dbReference type="GO" id="GO:0005525">
    <property type="term" value="F:GTP binding"/>
    <property type="evidence" value="ECO:0007669"/>
    <property type="project" value="UniProtKB-KW"/>
</dbReference>
<name>A0A1M7YZB6_9VIBR</name>
<proteinExistence type="predicted"/>
<dbReference type="OrthoDB" id="9803139at2"/>
<dbReference type="SUPFAM" id="SSF50465">
    <property type="entry name" value="EF-Tu/eEF-1alpha/eIF2-gamma C-terminal domain"/>
    <property type="match status" value="1"/>
</dbReference>
<keyword evidence="3" id="KW-0251">Elongation factor</keyword>
<evidence type="ECO:0000256" key="2">
    <source>
        <dbReference type="ARBA" id="ARBA00023134"/>
    </source>
</evidence>
<keyword evidence="1" id="KW-0547">Nucleotide-binding</keyword>
<dbReference type="Proteomes" id="UP000184600">
    <property type="component" value="Unassembled WGS sequence"/>
</dbReference>
<evidence type="ECO:0000313" key="3">
    <source>
        <dbReference type="EMBL" id="SHO57934.1"/>
    </source>
</evidence>
<keyword evidence="2" id="KW-0342">GTP-binding</keyword>
<dbReference type="GO" id="GO:0003746">
    <property type="term" value="F:translation elongation factor activity"/>
    <property type="evidence" value="ECO:0007669"/>
    <property type="project" value="UniProtKB-KW"/>
</dbReference>
<gene>
    <name evidence="3" type="primary">tuf</name>
    <name evidence="3" type="ORF">VQ7734_03704</name>
</gene>
<sequence>MMNCIQSTVCFLPAPEGGRASLPVGTGYAPHIVIPEEGRYLAVRFIDIPQDIQPGQAFSVTLQLMYPDVDYSALKKGVLFEIREGRRAVGTGVVDVTGASLDDSCI</sequence>
<dbReference type="AlphaFoldDB" id="A0A1M7YZB6"/>
<dbReference type="InterPro" id="IPR009001">
    <property type="entry name" value="Transl_elong_EF1A/Init_IF2_C"/>
</dbReference>
<dbReference type="RefSeq" id="WP_073585385.1">
    <property type="nucleotide sequence ID" value="NZ_AP024897.1"/>
</dbReference>
<keyword evidence="4" id="KW-1185">Reference proteome</keyword>
<dbReference type="Gene3D" id="2.40.30.10">
    <property type="entry name" value="Translation factors"/>
    <property type="match status" value="1"/>
</dbReference>
<evidence type="ECO:0000256" key="1">
    <source>
        <dbReference type="ARBA" id="ARBA00022741"/>
    </source>
</evidence>
<evidence type="ECO:0000313" key="4">
    <source>
        <dbReference type="Proteomes" id="UP000184600"/>
    </source>
</evidence>
<protein>
    <submittedName>
        <fullName evidence="3">Elongation factor Tu</fullName>
    </submittedName>
</protein>
<dbReference type="STRING" id="1117707.VQ7734_03704"/>
<organism evidence="3 4">
    <name type="scientific">Vibrio quintilis</name>
    <dbReference type="NCBI Taxonomy" id="1117707"/>
    <lineage>
        <taxon>Bacteria</taxon>
        <taxon>Pseudomonadati</taxon>
        <taxon>Pseudomonadota</taxon>
        <taxon>Gammaproteobacteria</taxon>
        <taxon>Vibrionales</taxon>
        <taxon>Vibrionaceae</taxon>
        <taxon>Vibrio</taxon>
    </lineage>
</organism>
<reference evidence="4" key="1">
    <citation type="submission" date="2016-12" db="EMBL/GenBank/DDBJ databases">
        <authorList>
            <person name="Rodrigo-Torres L."/>
            <person name="Arahal R.D."/>
            <person name="Lucena T."/>
        </authorList>
    </citation>
    <scope>NUCLEOTIDE SEQUENCE [LARGE SCALE GENOMIC DNA]</scope>
</reference>
<dbReference type="EMBL" id="FRFG01000049">
    <property type="protein sequence ID" value="SHO57934.1"/>
    <property type="molecule type" value="Genomic_DNA"/>
</dbReference>
<accession>A0A1M7YZB6</accession>